<evidence type="ECO:0000313" key="2">
    <source>
        <dbReference type="EnsemblProtists" id="HpaP808157"/>
    </source>
</evidence>
<dbReference type="EnsemblProtists" id="HpaT808157">
    <property type="protein sequence ID" value="HpaP808157"/>
    <property type="gene ID" value="HpaG808157"/>
</dbReference>
<reference evidence="3" key="1">
    <citation type="journal article" date="2010" name="Science">
        <title>Signatures of adaptation to obligate biotrophy in the Hyaloperonospora arabidopsidis genome.</title>
        <authorList>
            <person name="Baxter L."/>
            <person name="Tripathy S."/>
            <person name="Ishaque N."/>
            <person name="Boot N."/>
            <person name="Cabral A."/>
            <person name="Kemen E."/>
            <person name="Thines M."/>
            <person name="Ah-Fong A."/>
            <person name="Anderson R."/>
            <person name="Badejoko W."/>
            <person name="Bittner-Eddy P."/>
            <person name="Boore J.L."/>
            <person name="Chibucos M.C."/>
            <person name="Coates M."/>
            <person name="Dehal P."/>
            <person name="Delehaunty K."/>
            <person name="Dong S."/>
            <person name="Downton P."/>
            <person name="Dumas B."/>
            <person name="Fabro G."/>
            <person name="Fronick C."/>
            <person name="Fuerstenberg S.I."/>
            <person name="Fulton L."/>
            <person name="Gaulin E."/>
            <person name="Govers F."/>
            <person name="Hughes L."/>
            <person name="Humphray S."/>
            <person name="Jiang R.H."/>
            <person name="Judelson H."/>
            <person name="Kamoun S."/>
            <person name="Kyung K."/>
            <person name="Meijer H."/>
            <person name="Minx P."/>
            <person name="Morris P."/>
            <person name="Nelson J."/>
            <person name="Phuntumart V."/>
            <person name="Qutob D."/>
            <person name="Rehmany A."/>
            <person name="Rougon-Cardoso A."/>
            <person name="Ryden P."/>
            <person name="Torto-Alalibo T."/>
            <person name="Studholme D."/>
            <person name="Wang Y."/>
            <person name="Win J."/>
            <person name="Wood J."/>
            <person name="Clifton S.W."/>
            <person name="Rogers J."/>
            <person name="Van den Ackerveken G."/>
            <person name="Jones J.D."/>
            <person name="McDowell J.M."/>
            <person name="Beynon J."/>
            <person name="Tyler B.M."/>
        </authorList>
    </citation>
    <scope>NUCLEOTIDE SEQUENCE [LARGE SCALE GENOMIC DNA]</scope>
    <source>
        <strain evidence="3">Emoy2</strain>
    </source>
</reference>
<reference evidence="2" key="2">
    <citation type="submission" date="2015-06" db="UniProtKB">
        <authorList>
            <consortium name="EnsemblProtists"/>
        </authorList>
    </citation>
    <scope>IDENTIFICATION</scope>
    <source>
        <strain evidence="2">Emoy2</strain>
    </source>
</reference>
<sequence length="67" mass="7549">MAPRRVSKTNLEKREVTKWIEGPGGGVPTRALKHFQAERGWKCQRPRFATGGRTTKPSRTPPRCSCV</sequence>
<evidence type="ECO:0000313" key="3">
    <source>
        <dbReference type="Proteomes" id="UP000011713"/>
    </source>
</evidence>
<name>M4BP19_HYAAE</name>
<proteinExistence type="predicted"/>
<dbReference type="HOGENOM" id="CLU_2817951_0_0_1"/>
<dbReference type="Proteomes" id="UP000011713">
    <property type="component" value="Unassembled WGS sequence"/>
</dbReference>
<dbReference type="EMBL" id="JH598476">
    <property type="status" value="NOT_ANNOTATED_CDS"/>
    <property type="molecule type" value="Genomic_DNA"/>
</dbReference>
<evidence type="ECO:0000256" key="1">
    <source>
        <dbReference type="SAM" id="MobiDB-lite"/>
    </source>
</evidence>
<accession>M4BP19</accession>
<organism evidence="2 3">
    <name type="scientific">Hyaloperonospora arabidopsidis (strain Emoy2)</name>
    <name type="common">Downy mildew agent</name>
    <name type="synonym">Peronospora arabidopsidis</name>
    <dbReference type="NCBI Taxonomy" id="559515"/>
    <lineage>
        <taxon>Eukaryota</taxon>
        <taxon>Sar</taxon>
        <taxon>Stramenopiles</taxon>
        <taxon>Oomycota</taxon>
        <taxon>Peronosporomycetes</taxon>
        <taxon>Peronosporales</taxon>
        <taxon>Peronosporaceae</taxon>
        <taxon>Hyaloperonospora</taxon>
    </lineage>
</organism>
<dbReference type="InParanoid" id="M4BP19"/>
<protein>
    <submittedName>
        <fullName evidence="2">Uncharacterized protein</fullName>
    </submittedName>
</protein>
<dbReference type="AlphaFoldDB" id="M4BP19"/>
<dbReference type="VEuPathDB" id="FungiDB:HpaG808157"/>
<keyword evidence="3" id="KW-1185">Reference proteome</keyword>
<feature type="region of interest" description="Disordered" evidence="1">
    <location>
        <begin position="47"/>
        <end position="67"/>
    </location>
</feature>